<dbReference type="InterPro" id="IPR057993">
    <property type="entry name" value="HD-Zip_IV_C"/>
</dbReference>
<feature type="compositionally biased region" description="Basic residues" evidence="6">
    <location>
        <begin position="67"/>
        <end position="76"/>
    </location>
</feature>
<evidence type="ECO:0000256" key="2">
    <source>
        <dbReference type="ARBA" id="ARBA00023125"/>
    </source>
</evidence>
<keyword evidence="5" id="KW-0539">Nucleus</keyword>
<evidence type="ECO:0000313" key="9">
    <source>
        <dbReference type="Proteomes" id="UP001472677"/>
    </source>
</evidence>
<dbReference type="InterPro" id="IPR042160">
    <property type="entry name" value="HD-Zip_IV"/>
</dbReference>
<dbReference type="SUPFAM" id="SSF55961">
    <property type="entry name" value="Bet v1-like"/>
    <property type="match status" value="2"/>
</dbReference>
<feature type="region of interest" description="Disordered" evidence="6">
    <location>
        <begin position="1"/>
        <end position="88"/>
    </location>
</feature>
<keyword evidence="2" id="KW-0238">DNA-binding</keyword>
<dbReference type="InterPro" id="IPR023393">
    <property type="entry name" value="START-like_dom_sf"/>
</dbReference>
<dbReference type="Pfam" id="PF01852">
    <property type="entry name" value="START"/>
    <property type="match status" value="1"/>
</dbReference>
<reference evidence="8 9" key="1">
    <citation type="journal article" date="2024" name="G3 (Bethesda)">
        <title>Genome assembly of Hibiscus sabdariffa L. provides insights into metabolisms of medicinal natural products.</title>
        <authorList>
            <person name="Kim T."/>
        </authorList>
    </citation>
    <scope>NUCLEOTIDE SEQUENCE [LARGE SCALE GENOMIC DNA]</scope>
    <source>
        <strain evidence="8">TK-2024</strain>
        <tissue evidence="8">Old leaves</tissue>
    </source>
</reference>
<evidence type="ECO:0000256" key="3">
    <source>
        <dbReference type="ARBA" id="ARBA00023155"/>
    </source>
</evidence>
<keyword evidence="1" id="KW-0805">Transcription regulation</keyword>
<name>A0ABR2DDX5_9ROSI</name>
<dbReference type="InterPro" id="IPR002913">
    <property type="entry name" value="START_lipid-bd_dom"/>
</dbReference>
<proteinExistence type="predicted"/>
<dbReference type="PANTHER" id="PTHR45654">
    <property type="entry name" value="HOMEOBOX-LEUCINE ZIPPER PROTEIN MERISTEM L1"/>
    <property type="match status" value="1"/>
</dbReference>
<evidence type="ECO:0000256" key="4">
    <source>
        <dbReference type="ARBA" id="ARBA00023163"/>
    </source>
</evidence>
<dbReference type="Gene3D" id="3.30.530.20">
    <property type="match status" value="1"/>
</dbReference>
<dbReference type="Pfam" id="PF25797">
    <property type="entry name" value="PDF2_C"/>
    <property type="match status" value="1"/>
</dbReference>
<evidence type="ECO:0000256" key="5">
    <source>
        <dbReference type="ARBA" id="ARBA00023242"/>
    </source>
</evidence>
<evidence type="ECO:0000313" key="8">
    <source>
        <dbReference type="EMBL" id="KAK8537119.1"/>
    </source>
</evidence>
<sequence length="714" mass="76680">MDQLGENANPGGVERMREDENESRSGSDNIEVASGDDQEAAAAAAAAGGAGAGAGAGAASAAPSNGRRPKKYHRHTPQQIQELESQENDRLRAENDFFKQAVVNPVCNTCGGPAVPGEVSYEQNHLKIENARLKDELSRVCSLTNKFLGWPPSSSAGPVHSQGLNSNLELAVGRNGFGGLNNAGGSTLPMEFHLGNVTILPQTKLVAHEIPHERSPIVDVALKALEELIKLAQINDPFWIKSSDGSMETLNLEEYNRNFSSWIGMKPSGYQTEASRATGLVSLRGSALIETLMDANHWAEMFPCLVSRAATIDVLSSGAGVTRDNALQVMDAEFQVISPLAPVRRMRFIRFCKKHSEGVWVVVDVSIDATRDAANTPSFINCRRLPSGCVIQDLDNKYTKVTWIEHSEYDESAVHNLLKPTVNSGLGFGAHRWIATLQRQSECLAVLMSADIPSEDNIGITAVGRKSMLKLAQRMTHSFCAGVGDSSVHKWEKINNIGCVAEDVRVMSKKNVNAPGEPVGVLLSAATSVWMPATQKRMFDFLREERMRIQWDILCDSGLMHEMIHVAKGPGDGNTVTLLRGGPITTKENMMLVLQESWSDASGALVIYAPVDVASMSTVMNGGDSAYVALLPSGFAILPCIPPSNHGGQSNSNGQLVKSNIDGNISGNGCILTVGFQILANSLPSAKLTAESVETVNNLISCTIQKIKAALTVT</sequence>
<dbReference type="PANTHER" id="PTHR45654:SF107">
    <property type="entry name" value="HOMEOBOX-LEUCINE ZIPPER PROTEIN ANTHOCYANINLESS 2-LIKE ISOFORM X1"/>
    <property type="match status" value="1"/>
</dbReference>
<evidence type="ECO:0000256" key="1">
    <source>
        <dbReference type="ARBA" id="ARBA00023015"/>
    </source>
</evidence>
<keyword evidence="9" id="KW-1185">Reference proteome</keyword>
<comment type="caution">
    <text evidence="8">The sequence shown here is derived from an EMBL/GenBank/DDBJ whole genome shotgun (WGS) entry which is preliminary data.</text>
</comment>
<evidence type="ECO:0000259" key="7">
    <source>
        <dbReference type="PROSITE" id="PS50848"/>
    </source>
</evidence>
<protein>
    <recommendedName>
        <fullName evidence="7">START domain-containing protein</fullName>
    </recommendedName>
</protein>
<gene>
    <name evidence="8" type="ORF">V6N12_043294</name>
</gene>
<feature type="compositionally biased region" description="Basic and acidic residues" evidence="6">
    <location>
        <begin position="14"/>
        <end position="25"/>
    </location>
</feature>
<dbReference type="SMART" id="SM00234">
    <property type="entry name" value="START"/>
    <property type="match status" value="1"/>
</dbReference>
<feature type="domain" description="START" evidence="7">
    <location>
        <begin position="210"/>
        <end position="446"/>
    </location>
</feature>
<dbReference type="EMBL" id="JBBPBM010000028">
    <property type="protein sequence ID" value="KAK8537119.1"/>
    <property type="molecule type" value="Genomic_DNA"/>
</dbReference>
<dbReference type="PROSITE" id="PS50848">
    <property type="entry name" value="START"/>
    <property type="match status" value="1"/>
</dbReference>
<dbReference type="Proteomes" id="UP001472677">
    <property type="component" value="Unassembled WGS sequence"/>
</dbReference>
<keyword evidence="3" id="KW-0371">Homeobox</keyword>
<keyword evidence="4" id="KW-0804">Transcription</keyword>
<dbReference type="CDD" id="cd08875">
    <property type="entry name" value="START_ArGLABRA2_like"/>
    <property type="match status" value="1"/>
</dbReference>
<accession>A0ABR2DDX5</accession>
<evidence type="ECO:0000256" key="6">
    <source>
        <dbReference type="SAM" id="MobiDB-lite"/>
    </source>
</evidence>
<organism evidence="8 9">
    <name type="scientific">Hibiscus sabdariffa</name>
    <name type="common">roselle</name>
    <dbReference type="NCBI Taxonomy" id="183260"/>
    <lineage>
        <taxon>Eukaryota</taxon>
        <taxon>Viridiplantae</taxon>
        <taxon>Streptophyta</taxon>
        <taxon>Embryophyta</taxon>
        <taxon>Tracheophyta</taxon>
        <taxon>Spermatophyta</taxon>
        <taxon>Magnoliopsida</taxon>
        <taxon>eudicotyledons</taxon>
        <taxon>Gunneridae</taxon>
        <taxon>Pentapetalae</taxon>
        <taxon>rosids</taxon>
        <taxon>malvids</taxon>
        <taxon>Malvales</taxon>
        <taxon>Malvaceae</taxon>
        <taxon>Malvoideae</taxon>
        <taxon>Hibiscus</taxon>
    </lineage>
</organism>